<evidence type="ECO:0000313" key="1">
    <source>
        <dbReference type="EMBL" id="TJF70609.1"/>
    </source>
</evidence>
<reference evidence="1 2" key="1">
    <citation type="submission" date="2018-12" db="EMBL/GenBank/DDBJ databases">
        <title>Food and Water Safety Consortium.</title>
        <authorList>
            <person name="Tyson S."/>
            <person name="Peterson C.-L."/>
            <person name="Olson A."/>
            <person name="Tyler S."/>
            <person name="Cabral J."/>
            <person name="Lynch T."/>
            <person name="Knox N."/>
            <person name="Van Domselaar G."/>
            <person name="Graham M."/>
        </authorList>
    </citation>
    <scope>NUCLEOTIDE SEQUENCE [LARGE SCALE GENOMIC DNA]</scope>
    <source>
        <strain evidence="1 2">FWSEC0419</strain>
    </source>
</reference>
<dbReference type="EMBL" id="RROO01000006">
    <property type="protein sequence ID" value="TJF70609.1"/>
    <property type="molecule type" value="Genomic_DNA"/>
</dbReference>
<name>A0AAX2TJW5_ECOLX</name>
<evidence type="ECO:0000313" key="2">
    <source>
        <dbReference type="Proteomes" id="UP000305093"/>
    </source>
</evidence>
<gene>
    <name evidence="1" type="ORF">C9194_04855</name>
</gene>
<accession>A0AAX2TJW5</accession>
<organism evidence="1 2">
    <name type="scientific">Escherichia coli</name>
    <dbReference type="NCBI Taxonomy" id="562"/>
    <lineage>
        <taxon>Bacteria</taxon>
        <taxon>Pseudomonadati</taxon>
        <taxon>Pseudomonadota</taxon>
        <taxon>Gammaproteobacteria</taxon>
        <taxon>Enterobacterales</taxon>
        <taxon>Enterobacteriaceae</taxon>
        <taxon>Escherichia</taxon>
    </lineage>
</organism>
<protein>
    <submittedName>
        <fullName evidence="1">Uncharacterized protein</fullName>
    </submittedName>
</protein>
<comment type="caution">
    <text evidence="1">The sequence shown here is derived from an EMBL/GenBank/DDBJ whole genome shotgun (WGS) entry which is preliminary data.</text>
</comment>
<sequence length="69" mass="7757">MAMWLVSLNRKKKGHDNHAPKLNEKVRFAHAGYIRHINVYVLADSSAQRQNQTAPSAPTAASCRYVHTV</sequence>
<proteinExistence type="predicted"/>
<dbReference type="Proteomes" id="UP000305093">
    <property type="component" value="Unassembled WGS sequence"/>
</dbReference>
<dbReference type="AlphaFoldDB" id="A0AAX2TJW5"/>